<sequence length="145" mass="16540">MSDDLNLDDFMCFALYTANHAMNRVYKPMLDALDLTYPQYLVMVTLWKEDRQTVGGIGEKLHLESSTLTPLLKRLEATGYIKRQRGKEDERVVIIGLTEEGRELRKRAASIPGCILDASGREFAELKRLAADVITLRDTLSRYET</sequence>
<feature type="domain" description="HTH marR-type" evidence="6">
    <location>
        <begin position="8"/>
        <end position="145"/>
    </location>
</feature>
<dbReference type="SMART" id="SM00347">
    <property type="entry name" value="HTH_MARR"/>
    <property type="match status" value="1"/>
</dbReference>
<dbReference type="GO" id="GO:0003677">
    <property type="term" value="F:DNA binding"/>
    <property type="evidence" value="ECO:0007669"/>
    <property type="project" value="UniProtKB-KW"/>
</dbReference>
<evidence type="ECO:0000313" key="8">
    <source>
        <dbReference type="Proteomes" id="UP000068164"/>
    </source>
</evidence>
<reference evidence="7 8" key="1">
    <citation type="submission" date="2015-11" db="EMBL/GenBank/DDBJ databases">
        <title>Draft Genome Sequence of the Strain BR 10423 (Rhizobium sp.) isolated from nodules of Mimosa pudica.</title>
        <authorList>
            <person name="Barauna A.C."/>
            <person name="Zilli J.E."/>
            <person name="Simoes-Araujo J.L."/>
            <person name="Reis V.M."/>
            <person name="James E.K."/>
            <person name="Reis F.B.Jr."/>
            <person name="Rouws L.F."/>
            <person name="Passos S.R."/>
            <person name="Gois S.R."/>
        </authorList>
    </citation>
    <scope>NUCLEOTIDE SEQUENCE [LARGE SCALE GENOMIC DNA]</scope>
    <source>
        <strain evidence="7 8">BR10423</strain>
    </source>
</reference>
<dbReference type="PANTHER" id="PTHR33164">
    <property type="entry name" value="TRANSCRIPTIONAL REGULATOR, MARR FAMILY"/>
    <property type="match status" value="1"/>
</dbReference>
<evidence type="ECO:0000256" key="3">
    <source>
        <dbReference type="ARBA" id="ARBA00023015"/>
    </source>
</evidence>
<dbReference type="GO" id="GO:0006950">
    <property type="term" value="P:response to stress"/>
    <property type="evidence" value="ECO:0007669"/>
    <property type="project" value="TreeGrafter"/>
</dbReference>
<keyword evidence="2" id="KW-0963">Cytoplasm</keyword>
<evidence type="ECO:0000256" key="5">
    <source>
        <dbReference type="ARBA" id="ARBA00023163"/>
    </source>
</evidence>
<dbReference type="GO" id="GO:0005737">
    <property type="term" value="C:cytoplasm"/>
    <property type="evidence" value="ECO:0007669"/>
    <property type="project" value="UniProtKB-SubCell"/>
</dbReference>
<dbReference type="InterPro" id="IPR000835">
    <property type="entry name" value="HTH_MarR-typ"/>
</dbReference>
<dbReference type="FunFam" id="1.10.10.10:FF:000163">
    <property type="entry name" value="MarR family transcriptional regulator"/>
    <property type="match status" value="1"/>
</dbReference>
<dbReference type="InterPro" id="IPR039422">
    <property type="entry name" value="MarR/SlyA-like"/>
</dbReference>
<dbReference type="RefSeq" id="WP_062370317.1">
    <property type="nucleotide sequence ID" value="NZ_JBBNAS010000360.1"/>
</dbReference>
<keyword evidence="8" id="KW-1185">Reference proteome</keyword>
<dbReference type="PRINTS" id="PR00598">
    <property type="entry name" value="HTHMARR"/>
</dbReference>
<dbReference type="OrthoDB" id="9806864at2"/>
<dbReference type="Gene3D" id="1.10.10.10">
    <property type="entry name" value="Winged helix-like DNA-binding domain superfamily/Winged helix DNA-binding domain"/>
    <property type="match status" value="1"/>
</dbReference>
<proteinExistence type="predicted"/>
<name>A0A125Q881_9HYPH</name>
<evidence type="ECO:0000256" key="4">
    <source>
        <dbReference type="ARBA" id="ARBA00023125"/>
    </source>
</evidence>
<dbReference type="Pfam" id="PF22381">
    <property type="entry name" value="Staph_reg_Sar_Rot"/>
    <property type="match status" value="1"/>
</dbReference>
<keyword evidence="5" id="KW-0804">Transcription</keyword>
<dbReference type="PROSITE" id="PS50995">
    <property type="entry name" value="HTH_MARR_2"/>
    <property type="match status" value="1"/>
</dbReference>
<comment type="subcellular location">
    <subcellularLocation>
        <location evidence="1">Cytoplasm</location>
    </subcellularLocation>
</comment>
<keyword evidence="3" id="KW-0805">Transcription regulation</keyword>
<dbReference type="InterPro" id="IPR055166">
    <property type="entry name" value="Transc_reg_Sar_Rot_HTH"/>
</dbReference>
<accession>A0A125Q881</accession>
<dbReference type="PANTHER" id="PTHR33164:SF5">
    <property type="entry name" value="ORGANIC HYDROPEROXIDE RESISTANCE TRANSCRIPTIONAL REGULATOR"/>
    <property type="match status" value="1"/>
</dbReference>
<organism evidence="7 8">
    <name type="scientific">Rhizobium altiplani</name>
    <dbReference type="NCBI Taxonomy" id="1864509"/>
    <lineage>
        <taxon>Bacteria</taxon>
        <taxon>Pseudomonadati</taxon>
        <taxon>Pseudomonadota</taxon>
        <taxon>Alphaproteobacteria</taxon>
        <taxon>Hyphomicrobiales</taxon>
        <taxon>Rhizobiaceae</taxon>
        <taxon>Rhizobium/Agrobacterium group</taxon>
        <taxon>Rhizobium</taxon>
    </lineage>
</organism>
<dbReference type="EMBL" id="LNCD01000065">
    <property type="protein sequence ID" value="KWV53390.1"/>
    <property type="molecule type" value="Genomic_DNA"/>
</dbReference>
<protein>
    <submittedName>
        <fullName evidence="7">MarR family transcriptional regulator</fullName>
    </submittedName>
</protein>
<dbReference type="Proteomes" id="UP000068164">
    <property type="component" value="Unassembled WGS sequence"/>
</dbReference>
<dbReference type="InterPro" id="IPR036390">
    <property type="entry name" value="WH_DNA-bd_sf"/>
</dbReference>
<evidence type="ECO:0000259" key="6">
    <source>
        <dbReference type="PROSITE" id="PS50995"/>
    </source>
</evidence>
<evidence type="ECO:0000313" key="7">
    <source>
        <dbReference type="EMBL" id="KWV53390.1"/>
    </source>
</evidence>
<evidence type="ECO:0000256" key="2">
    <source>
        <dbReference type="ARBA" id="ARBA00022490"/>
    </source>
</evidence>
<comment type="caution">
    <text evidence="7">The sequence shown here is derived from an EMBL/GenBank/DDBJ whole genome shotgun (WGS) entry which is preliminary data.</text>
</comment>
<keyword evidence="4" id="KW-0238">DNA-binding</keyword>
<dbReference type="InterPro" id="IPR036388">
    <property type="entry name" value="WH-like_DNA-bd_sf"/>
</dbReference>
<gene>
    <name evidence="7" type="ORF">AS026_00980</name>
</gene>
<dbReference type="AlphaFoldDB" id="A0A125Q881"/>
<dbReference type="GO" id="GO:0003700">
    <property type="term" value="F:DNA-binding transcription factor activity"/>
    <property type="evidence" value="ECO:0007669"/>
    <property type="project" value="InterPro"/>
</dbReference>
<dbReference type="SUPFAM" id="SSF46785">
    <property type="entry name" value="Winged helix' DNA-binding domain"/>
    <property type="match status" value="1"/>
</dbReference>
<evidence type="ECO:0000256" key="1">
    <source>
        <dbReference type="ARBA" id="ARBA00004496"/>
    </source>
</evidence>